<feature type="transmembrane region" description="Helical" evidence="1">
    <location>
        <begin position="96"/>
        <end position="117"/>
    </location>
</feature>
<name>A0A0C1H8Q7_9BACT</name>
<dbReference type="AlphaFoldDB" id="A0A0C1H8Q7"/>
<sequence>MSLNMGQWIGVLLGLIVIALMSYTSMRYLVFLIKGKRYRLSHLLRGFREKIWMTFGLGFLFFGLYLGIVLLGSFLIDRENGQLLFHLSYQHPIEFIYLGLFIFATISLLIYLVRMFIKYLYLTRSKGS</sequence>
<dbReference type="Proteomes" id="UP000031465">
    <property type="component" value="Unassembled WGS sequence"/>
</dbReference>
<gene>
    <name evidence="2" type="ORF">DB44_AV00220</name>
</gene>
<keyword evidence="1" id="KW-1133">Transmembrane helix</keyword>
<evidence type="ECO:0000313" key="3">
    <source>
        <dbReference type="Proteomes" id="UP000031465"/>
    </source>
</evidence>
<protein>
    <submittedName>
        <fullName evidence="2">Uncharacterized protein</fullName>
    </submittedName>
</protein>
<proteinExistence type="predicted"/>
<feature type="transmembrane region" description="Helical" evidence="1">
    <location>
        <begin position="51"/>
        <end position="76"/>
    </location>
</feature>
<evidence type="ECO:0000313" key="2">
    <source>
        <dbReference type="EMBL" id="KIC73759.1"/>
    </source>
</evidence>
<comment type="caution">
    <text evidence="2">The sequence shown here is derived from an EMBL/GenBank/DDBJ whole genome shotgun (WGS) entry which is preliminary data.</text>
</comment>
<accession>A0A0C1H8Q7</accession>
<organism evidence="2 3">
    <name type="scientific">Candidatus Protochlamydia amoebophila</name>
    <dbReference type="NCBI Taxonomy" id="362787"/>
    <lineage>
        <taxon>Bacteria</taxon>
        <taxon>Pseudomonadati</taxon>
        <taxon>Chlamydiota</taxon>
        <taxon>Chlamydiia</taxon>
        <taxon>Parachlamydiales</taxon>
        <taxon>Parachlamydiaceae</taxon>
        <taxon>Candidatus Protochlamydia</taxon>
    </lineage>
</organism>
<feature type="transmembrane region" description="Helical" evidence="1">
    <location>
        <begin position="6"/>
        <end position="30"/>
    </location>
</feature>
<keyword evidence="1" id="KW-0812">Transmembrane</keyword>
<evidence type="ECO:0000256" key="1">
    <source>
        <dbReference type="SAM" id="Phobius"/>
    </source>
</evidence>
<dbReference type="RefSeq" id="WP_011174835.1">
    <property type="nucleotide sequence ID" value="NZ_JSAN01000020.1"/>
</dbReference>
<reference evidence="2 3" key="1">
    <citation type="journal article" date="2014" name="Mol. Biol. Evol.">
        <title>Massive expansion of Ubiquitination-related gene families within the Chlamydiae.</title>
        <authorList>
            <person name="Domman D."/>
            <person name="Collingro A."/>
            <person name="Lagkouvardos I."/>
            <person name="Gehre L."/>
            <person name="Weinmaier T."/>
            <person name="Rattei T."/>
            <person name="Subtil A."/>
            <person name="Horn M."/>
        </authorList>
    </citation>
    <scope>NUCLEOTIDE SEQUENCE [LARGE SCALE GENOMIC DNA]</scope>
    <source>
        <strain evidence="2 3">EI2</strain>
    </source>
</reference>
<dbReference type="PATRIC" id="fig|362787.3.peg.319"/>
<keyword evidence="1" id="KW-0472">Membrane</keyword>
<dbReference type="EMBL" id="JSAN01000020">
    <property type="protein sequence ID" value="KIC73759.1"/>
    <property type="molecule type" value="Genomic_DNA"/>
</dbReference>